<dbReference type="SMART" id="SM00717">
    <property type="entry name" value="SANT"/>
    <property type="match status" value="3"/>
</dbReference>
<dbReference type="PANTHER" id="PTHR46380:SF2">
    <property type="entry name" value="CYCLIN-D-BINDING MYB-LIKE TRANSCRIPTION FACTOR 1"/>
    <property type="match status" value="1"/>
</dbReference>
<feature type="compositionally biased region" description="Basic and acidic residues" evidence="4">
    <location>
        <begin position="13"/>
        <end position="24"/>
    </location>
</feature>
<keyword evidence="3" id="KW-0539">Nucleus</keyword>
<dbReference type="InterPro" id="IPR017930">
    <property type="entry name" value="Myb_dom"/>
</dbReference>
<dbReference type="PROSITE" id="PS51294">
    <property type="entry name" value="HTH_MYB"/>
    <property type="match status" value="1"/>
</dbReference>
<proteinExistence type="predicted"/>
<protein>
    <submittedName>
        <fullName evidence="7">Uncharacterized protein</fullName>
    </submittedName>
</protein>
<feature type="domain" description="Myb-like" evidence="5">
    <location>
        <begin position="375"/>
        <end position="439"/>
    </location>
</feature>
<feature type="compositionally biased region" description="Polar residues" evidence="4">
    <location>
        <begin position="159"/>
        <end position="169"/>
    </location>
</feature>
<dbReference type="GO" id="GO:0000976">
    <property type="term" value="F:transcription cis-regulatory region binding"/>
    <property type="evidence" value="ECO:0007669"/>
    <property type="project" value="TreeGrafter"/>
</dbReference>
<feature type="compositionally biased region" description="Polar residues" evidence="4">
    <location>
        <begin position="25"/>
        <end position="49"/>
    </location>
</feature>
<dbReference type="Pfam" id="PF00249">
    <property type="entry name" value="Myb_DNA-binding"/>
    <property type="match status" value="1"/>
</dbReference>
<reference evidence="7" key="1">
    <citation type="submission" date="2020-04" db="EMBL/GenBank/DDBJ databases">
        <title>Analysis of mating type loci in Filobasidium floriforme.</title>
        <authorList>
            <person name="Nowrousian M."/>
        </authorList>
    </citation>
    <scope>NUCLEOTIDE SEQUENCE</scope>
    <source>
        <strain evidence="7">CBS 6242</strain>
    </source>
</reference>
<feature type="compositionally biased region" description="Basic and acidic residues" evidence="4">
    <location>
        <begin position="54"/>
        <end position="65"/>
    </location>
</feature>
<dbReference type="AlphaFoldDB" id="A0A8K0NU34"/>
<dbReference type="InterPro" id="IPR009057">
    <property type="entry name" value="Homeodomain-like_sf"/>
</dbReference>
<gene>
    <name evidence="7" type="ORF">FFLO_02372</name>
</gene>
<dbReference type="EMBL" id="JABELV010000037">
    <property type="protein sequence ID" value="KAG7562187.1"/>
    <property type="molecule type" value="Genomic_DNA"/>
</dbReference>
<dbReference type="CDD" id="cd00167">
    <property type="entry name" value="SANT"/>
    <property type="match status" value="1"/>
</dbReference>
<name>A0A8K0NU34_9TREE</name>
<dbReference type="Proteomes" id="UP000812966">
    <property type="component" value="Unassembled WGS sequence"/>
</dbReference>
<comment type="caution">
    <text evidence="7">The sequence shown here is derived from an EMBL/GenBank/DDBJ whole genome shotgun (WGS) entry which is preliminary data.</text>
</comment>
<feature type="compositionally biased region" description="Basic and acidic residues" evidence="4">
    <location>
        <begin position="73"/>
        <end position="84"/>
    </location>
</feature>
<evidence type="ECO:0000256" key="3">
    <source>
        <dbReference type="ARBA" id="ARBA00023242"/>
    </source>
</evidence>
<evidence type="ECO:0000259" key="6">
    <source>
        <dbReference type="PROSITE" id="PS51294"/>
    </source>
</evidence>
<evidence type="ECO:0000313" key="8">
    <source>
        <dbReference type="Proteomes" id="UP000812966"/>
    </source>
</evidence>
<evidence type="ECO:0000313" key="7">
    <source>
        <dbReference type="EMBL" id="KAG7562187.1"/>
    </source>
</evidence>
<comment type="subcellular location">
    <subcellularLocation>
        <location evidence="1">Nucleus</location>
    </subcellularLocation>
</comment>
<keyword evidence="2" id="KW-0238">DNA-binding</keyword>
<feature type="region of interest" description="Disordered" evidence="4">
    <location>
        <begin position="561"/>
        <end position="580"/>
    </location>
</feature>
<accession>A0A8K0NU34</accession>
<feature type="compositionally biased region" description="Acidic residues" evidence="4">
    <location>
        <begin position="569"/>
        <end position="580"/>
    </location>
</feature>
<dbReference type="SUPFAM" id="SSF46689">
    <property type="entry name" value="Homeodomain-like"/>
    <property type="match status" value="2"/>
</dbReference>
<keyword evidence="8" id="KW-1185">Reference proteome</keyword>
<feature type="compositionally biased region" description="Polar residues" evidence="4">
    <location>
        <begin position="85"/>
        <end position="99"/>
    </location>
</feature>
<feature type="compositionally biased region" description="Basic residues" evidence="4">
    <location>
        <begin position="1"/>
        <end position="12"/>
    </location>
</feature>
<organism evidence="7 8">
    <name type="scientific">Filobasidium floriforme</name>
    <dbReference type="NCBI Taxonomy" id="5210"/>
    <lineage>
        <taxon>Eukaryota</taxon>
        <taxon>Fungi</taxon>
        <taxon>Dikarya</taxon>
        <taxon>Basidiomycota</taxon>
        <taxon>Agaricomycotina</taxon>
        <taxon>Tremellomycetes</taxon>
        <taxon>Filobasidiales</taxon>
        <taxon>Filobasidiaceae</taxon>
        <taxon>Filobasidium</taxon>
    </lineage>
</organism>
<evidence type="ECO:0000259" key="5">
    <source>
        <dbReference type="PROSITE" id="PS50090"/>
    </source>
</evidence>
<dbReference type="InterPro" id="IPR001005">
    <property type="entry name" value="SANT/Myb"/>
</dbReference>
<feature type="region of interest" description="Disordered" evidence="4">
    <location>
        <begin position="1"/>
        <end position="216"/>
    </location>
</feature>
<evidence type="ECO:0000256" key="2">
    <source>
        <dbReference type="ARBA" id="ARBA00023125"/>
    </source>
</evidence>
<feature type="domain" description="HTH myb-type" evidence="6">
    <location>
        <begin position="323"/>
        <end position="376"/>
    </location>
</feature>
<dbReference type="PANTHER" id="PTHR46380">
    <property type="entry name" value="CYCLIN-D-BINDING MYB-LIKE TRANSCRIPTION FACTOR 1"/>
    <property type="match status" value="1"/>
</dbReference>
<evidence type="ECO:0000256" key="1">
    <source>
        <dbReference type="ARBA" id="ARBA00004123"/>
    </source>
</evidence>
<sequence>MTDHREKKRKRKDQPGSDTARKETTNSQGPSKVSNQQSTQVYPVSSALVQTADELSKRERKQARAEKRRRKEEKRLRKEAKASKQTESAAQNEAASTVQMIDPRLEETNGSGEDVTLHRATPSNAFPEDNQASAPGLETGGQPPRKKSKKNQLERSPERGSSSSANQKEAYNGEVIRQVSGPTSPSPPPENAEASGSAADTGFSRTKGRPSTQKKHEQLVAMNHAEILATKWLKAPELKALAEENGITWKMGSFTFSEKSQIRHFLEQYRAIRGLTEQQLSDVINASGKNARVQYGSFWKDVAMSVPGRPLISVHAHVKRAYEPTAKKGPWTREEDDDLRAAFVEFGPDWTKVAIRVDRSAADCKDRWRNHVAHSEVRKTGSWSKDEAEALRQCVLEMAFISGLLLEDTESGIPWATISAKLGNVRGPAQCRIKWTDDMLPTLLSKRKTKWNASDSVEMLRRLVAMNPGDTSEIRWHTVPHAEWNAKSGHVIHKNFNKLVKGVPNGKQMPMQELLQTLLVQARKDEQKEITRDQAKDLAALEQAQATPAGILASTLAHQSRYKSKATIDDSDPDATDVEA</sequence>
<feature type="domain" description="Myb-like" evidence="5">
    <location>
        <begin position="323"/>
        <end position="372"/>
    </location>
</feature>
<dbReference type="Gene3D" id="1.10.10.60">
    <property type="entry name" value="Homeodomain-like"/>
    <property type="match status" value="2"/>
</dbReference>
<dbReference type="InterPro" id="IPR051651">
    <property type="entry name" value="DMTF1_DNA-bind_reg"/>
</dbReference>
<dbReference type="GO" id="GO:0005634">
    <property type="term" value="C:nucleus"/>
    <property type="evidence" value="ECO:0007669"/>
    <property type="project" value="UniProtKB-SubCell"/>
</dbReference>
<dbReference type="GO" id="GO:0003700">
    <property type="term" value="F:DNA-binding transcription factor activity"/>
    <property type="evidence" value="ECO:0007669"/>
    <property type="project" value="TreeGrafter"/>
</dbReference>
<dbReference type="PROSITE" id="PS50090">
    <property type="entry name" value="MYB_LIKE"/>
    <property type="match status" value="2"/>
</dbReference>
<evidence type="ECO:0000256" key="4">
    <source>
        <dbReference type="SAM" id="MobiDB-lite"/>
    </source>
</evidence>